<sequence>MRAVAVGLLISGLLVCAGAQTGGLKTRWAAKVGEIPLPEYPRPTMVRPNWTNLNGRWEFAMTKGGAAPRVFPEKIRVPFPVESQLSGINRMVPAGSMVWYRRSFAAPKGGGRTLIHFGAVDWSSEVRVNGVSLATHQGGYDAFTVDATDALKGSGPQELLVGVSDPTDAGTQPRGKQVRRPGGIFYTPTTGIWQTVWLEQVPPRSFDHLKIDTWPRAGQVEISQSIRGDEHGCRVRAEVLSHGRVVARSEAGASGTNTLKVASAKWWSPDAPNLYDVRLTLLDEKGRRIDQVKSYFGFREVSVGPGPDGKTRILLNGKPTFMVGPLDQGFWPDGLYTAPTDDALKYDLDVTKRLGFNMIRKHVKVEPERWYTWCDRMGILVWQDMPSGDGSIGPNDPDLQRSLFSASIFERELDAMLRGLHNHPSIVTWVVFNEGWGQYDTARMAQKVKDADPSRIVDSVTGWADRGVGDMNDWHVYPGPGSPKPEAKRAAVLGEFGGLGLPTPGHMWQATGWGYRSFKTPGELTAAFEGIFSNLHLLIGDPGLSAAVYTQTTDVETELNGLMTYDRAVIKMDPARVRRAVTSLFGPVPAVTTVLPTSESTAYRWRYTESAPPSGWQGSTFDESHWLEGLGGFGTKETPGAIVGTEWRGKDIWLRRWFDVSGRIQDGLALRIHHDDQAEVYLDGELISTLPGWTSAYSLVTLPKVKLNPGHHILAIHCHQDAGGQFIDAGLVRIK</sequence>
<dbReference type="RefSeq" id="WP_025226118.1">
    <property type="nucleotide sequence ID" value="NZ_CP007139.1"/>
</dbReference>
<evidence type="ECO:0000313" key="8">
    <source>
        <dbReference type="EMBL" id="AIE85301.1"/>
    </source>
</evidence>
<dbReference type="eggNOG" id="COG3250">
    <property type="taxonomic scope" value="Bacteria"/>
</dbReference>
<dbReference type="Gene3D" id="3.20.20.80">
    <property type="entry name" value="Glycosidases"/>
    <property type="match status" value="1"/>
</dbReference>
<dbReference type="Pfam" id="PF00703">
    <property type="entry name" value="Glyco_hydro_2"/>
    <property type="match status" value="1"/>
</dbReference>
<proteinExistence type="inferred from homology"/>
<dbReference type="InterPro" id="IPR036156">
    <property type="entry name" value="Beta-gal/glucu_dom_sf"/>
</dbReference>
<evidence type="ECO:0000313" key="9">
    <source>
        <dbReference type="Proteomes" id="UP000027982"/>
    </source>
</evidence>
<dbReference type="EMBL" id="CP007139">
    <property type="protein sequence ID" value="AIE85301.1"/>
    <property type="molecule type" value="Genomic_DNA"/>
</dbReference>
<dbReference type="InterPro" id="IPR013783">
    <property type="entry name" value="Ig-like_fold"/>
</dbReference>
<gene>
    <name evidence="8" type="ORF">OP10G_1933</name>
</gene>
<comment type="similarity">
    <text evidence="1">Belongs to the glycosyl hydrolase 2 family.</text>
</comment>
<dbReference type="AlphaFoldDB" id="A0A068NPB9"/>
<dbReference type="InterPro" id="IPR006103">
    <property type="entry name" value="Glyco_hydro_2_cat"/>
</dbReference>
<reference evidence="8 9" key="1">
    <citation type="journal article" date="2014" name="PLoS ONE">
        <title>The first complete genome sequence of the class fimbriimonadia in the phylum armatimonadetes.</title>
        <authorList>
            <person name="Hu Z.Y."/>
            <person name="Wang Y.Z."/>
            <person name="Im W.T."/>
            <person name="Wang S.Y."/>
            <person name="Zhao G.P."/>
            <person name="Zheng H.J."/>
            <person name="Quan Z.X."/>
        </authorList>
    </citation>
    <scope>NUCLEOTIDE SEQUENCE [LARGE SCALE GENOMIC DNA]</scope>
    <source>
        <strain evidence="8">Gsoil 348</strain>
    </source>
</reference>
<dbReference type="HOGENOM" id="CLU_009935_3_1_0"/>
<evidence type="ECO:0000256" key="5">
    <source>
        <dbReference type="SAM" id="SignalP"/>
    </source>
</evidence>
<dbReference type="KEGG" id="fgi:OP10G_1933"/>
<dbReference type="Gene3D" id="2.60.40.10">
    <property type="entry name" value="Immunoglobulins"/>
    <property type="match status" value="1"/>
</dbReference>
<feature type="signal peptide" evidence="5">
    <location>
        <begin position="1"/>
        <end position="19"/>
    </location>
</feature>
<dbReference type="PANTHER" id="PTHR42732:SF2">
    <property type="entry name" value="BETA-MANNOSIDASE"/>
    <property type="match status" value="1"/>
</dbReference>
<dbReference type="InterPro" id="IPR008979">
    <property type="entry name" value="Galactose-bd-like_sf"/>
</dbReference>
<accession>A0A068NPB9</accession>
<dbReference type="InterPro" id="IPR051913">
    <property type="entry name" value="GH2_Domain-Containing"/>
</dbReference>
<dbReference type="OrthoDB" id="9762066at2"/>
<feature type="domain" description="Glycoside hydrolase family 2 catalytic" evidence="7">
    <location>
        <begin position="313"/>
        <end position="464"/>
    </location>
</feature>
<dbReference type="SUPFAM" id="SSF51445">
    <property type="entry name" value="(Trans)glycosidases"/>
    <property type="match status" value="1"/>
</dbReference>
<evidence type="ECO:0000256" key="4">
    <source>
        <dbReference type="SAM" id="MobiDB-lite"/>
    </source>
</evidence>
<dbReference type="InterPro" id="IPR006102">
    <property type="entry name" value="Ig-like_GH2"/>
</dbReference>
<feature type="chain" id="PRO_5001651888" evidence="5">
    <location>
        <begin position="20"/>
        <end position="735"/>
    </location>
</feature>
<dbReference type="GO" id="GO:0005975">
    <property type="term" value="P:carbohydrate metabolic process"/>
    <property type="evidence" value="ECO:0007669"/>
    <property type="project" value="InterPro"/>
</dbReference>
<dbReference type="Gene3D" id="2.60.120.260">
    <property type="entry name" value="Galactose-binding domain-like"/>
    <property type="match status" value="2"/>
</dbReference>
<dbReference type="Pfam" id="PF02836">
    <property type="entry name" value="Glyco_hydro_2_C"/>
    <property type="match status" value="1"/>
</dbReference>
<keyword evidence="2 8" id="KW-0378">Hydrolase</keyword>
<dbReference type="PANTHER" id="PTHR42732">
    <property type="entry name" value="BETA-GALACTOSIDASE"/>
    <property type="match status" value="1"/>
</dbReference>
<evidence type="ECO:0000259" key="7">
    <source>
        <dbReference type="Pfam" id="PF02836"/>
    </source>
</evidence>
<evidence type="ECO:0000256" key="2">
    <source>
        <dbReference type="ARBA" id="ARBA00022801"/>
    </source>
</evidence>
<protein>
    <submittedName>
        <fullName evidence="8">Glycoside hydrolase family 2 protein</fullName>
    </submittedName>
</protein>
<evidence type="ECO:0000256" key="1">
    <source>
        <dbReference type="ARBA" id="ARBA00007401"/>
    </source>
</evidence>
<dbReference type="SUPFAM" id="SSF49785">
    <property type="entry name" value="Galactose-binding domain-like"/>
    <property type="match status" value="2"/>
</dbReference>
<dbReference type="STRING" id="661478.OP10G_1933"/>
<keyword evidence="3" id="KW-0326">Glycosidase</keyword>
<dbReference type="InterPro" id="IPR017853">
    <property type="entry name" value="GH"/>
</dbReference>
<evidence type="ECO:0000256" key="3">
    <source>
        <dbReference type="ARBA" id="ARBA00023295"/>
    </source>
</evidence>
<feature type="domain" description="Glycoside hydrolase family 2 immunoglobulin-like beta-sandwich" evidence="6">
    <location>
        <begin position="250"/>
        <end position="299"/>
    </location>
</feature>
<organism evidence="8 9">
    <name type="scientific">Fimbriimonas ginsengisoli Gsoil 348</name>
    <dbReference type="NCBI Taxonomy" id="661478"/>
    <lineage>
        <taxon>Bacteria</taxon>
        <taxon>Bacillati</taxon>
        <taxon>Armatimonadota</taxon>
        <taxon>Fimbriimonadia</taxon>
        <taxon>Fimbriimonadales</taxon>
        <taxon>Fimbriimonadaceae</taxon>
        <taxon>Fimbriimonas</taxon>
    </lineage>
</organism>
<evidence type="ECO:0000259" key="6">
    <source>
        <dbReference type="Pfam" id="PF00703"/>
    </source>
</evidence>
<keyword evidence="9" id="KW-1185">Reference proteome</keyword>
<dbReference type="GO" id="GO:0004553">
    <property type="term" value="F:hydrolase activity, hydrolyzing O-glycosyl compounds"/>
    <property type="evidence" value="ECO:0007669"/>
    <property type="project" value="InterPro"/>
</dbReference>
<keyword evidence="5" id="KW-0732">Signal</keyword>
<dbReference type="Proteomes" id="UP000027982">
    <property type="component" value="Chromosome"/>
</dbReference>
<name>A0A068NPB9_FIMGI</name>
<feature type="region of interest" description="Disordered" evidence="4">
    <location>
        <begin position="159"/>
        <end position="181"/>
    </location>
</feature>
<dbReference type="SUPFAM" id="SSF49303">
    <property type="entry name" value="beta-Galactosidase/glucuronidase domain"/>
    <property type="match status" value="1"/>
</dbReference>